<reference evidence="2" key="1">
    <citation type="journal article" date="2023" name="Mol. Phylogenet. Evol.">
        <title>Genome-scale phylogeny and comparative genomics of the fungal order Sordariales.</title>
        <authorList>
            <person name="Hensen N."/>
            <person name="Bonometti L."/>
            <person name="Westerberg I."/>
            <person name="Brannstrom I.O."/>
            <person name="Guillou S."/>
            <person name="Cros-Aarteil S."/>
            <person name="Calhoun S."/>
            <person name="Haridas S."/>
            <person name="Kuo A."/>
            <person name="Mondo S."/>
            <person name="Pangilinan J."/>
            <person name="Riley R."/>
            <person name="LaButti K."/>
            <person name="Andreopoulos B."/>
            <person name="Lipzen A."/>
            <person name="Chen C."/>
            <person name="Yan M."/>
            <person name="Daum C."/>
            <person name="Ng V."/>
            <person name="Clum A."/>
            <person name="Steindorff A."/>
            <person name="Ohm R.A."/>
            <person name="Martin F."/>
            <person name="Silar P."/>
            <person name="Natvig D.O."/>
            <person name="Lalanne C."/>
            <person name="Gautier V."/>
            <person name="Ament-Velasquez S.L."/>
            <person name="Kruys A."/>
            <person name="Hutchinson M.I."/>
            <person name="Powell A.J."/>
            <person name="Barry K."/>
            <person name="Miller A.N."/>
            <person name="Grigoriev I.V."/>
            <person name="Debuchy R."/>
            <person name="Gladieux P."/>
            <person name="Hiltunen Thoren M."/>
            <person name="Johannesson H."/>
        </authorList>
    </citation>
    <scope>NUCLEOTIDE SEQUENCE</scope>
    <source>
        <strain evidence="2">CBS 314.62</strain>
    </source>
</reference>
<sequence length="203" mass="22936">MWATTTATGGLPTSSILVLLSANTYTPTHTHILRLTLTLTRYAHRTHRHTTRLARPPVGHACLAILRLVMVPIRHNTASVRNSRREKNAYLLRRLAVRPYEQSSPIEREGVENDGRQCLVLFHFLSFRLQLLLFLVIYTTHNFHAREAKATFEPPRETGQIGACRGCLTVLGGVAIPCISARIANCRISVRYELRDKTASFRP</sequence>
<dbReference type="Proteomes" id="UP001270362">
    <property type="component" value="Unassembled WGS sequence"/>
</dbReference>
<organism evidence="2 3">
    <name type="scientific">Podospora appendiculata</name>
    <dbReference type="NCBI Taxonomy" id="314037"/>
    <lineage>
        <taxon>Eukaryota</taxon>
        <taxon>Fungi</taxon>
        <taxon>Dikarya</taxon>
        <taxon>Ascomycota</taxon>
        <taxon>Pezizomycotina</taxon>
        <taxon>Sordariomycetes</taxon>
        <taxon>Sordariomycetidae</taxon>
        <taxon>Sordariales</taxon>
        <taxon>Podosporaceae</taxon>
        <taxon>Podospora</taxon>
    </lineage>
</organism>
<keyword evidence="1" id="KW-1133">Transmembrane helix</keyword>
<accession>A0AAE0X2W1</accession>
<keyword evidence="3" id="KW-1185">Reference proteome</keyword>
<dbReference type="AlphaFoldDB" id="A0AAE0X2W1"/>
<reference evidence="2" key="2">
    <citation type="submission" date="2023-06" db="EMBL/GenBank/DDBJ databases">
        <authorList>
            <consortium name="Lawrence Berkeley National Laboratory"/>
            <person name="Haridas S."/>
            <person name="Hensen N."/>
            <person name="Bonometti L."/>
            <person name="Westerberg I."/>
            <person name="Brannstrom I.O."/>
            <person name="Guillou S."/>
            <person name="Cros-Aarteil S."/>
            <person name="Calhoun S."/>
            <person name="Kuo A."/>
            <person name="Mondo S."/>
            <person name="Pangilinan J."/>
            <person name="Riley R."/>
            <person name="Labutti K."/>
            <person name="Andreopoulos B."/>
            <person name="Lipzen A."/>
            <person name="Chen C."/>
            <person name="Yanf M."/>
            <person name="Daum C."/>
            <person name="Ng V."/>
            <person name="Clum A."/>
            <person name="Steindorff A."/>
            <person name="Ohm R."/>
            <person name="Martin F."/>
            <person name="Silar P."/>
            <person name="Natvig D."/>
            <person name="Lalanne C."/>
            <person name="Gautier V."/>
            <person name="Ament-Velasquez S.L."/>
            <person name="Kruys A."/>
            <person name="Hutchinson M.I."/>
            <person name="Powell A.J."/>
            <person name="Barry K."/>
            <person name="Miller A.N."/>
            <person name="Grigoriev I.V."/>
            <person name="Debuchy R."/>
            <person name="Gladieux P."/>
            <person name="Thoren M.H."/>
            <person name="Johannesson H."/>
        </authorList>
    </citation>
    <scope>NUCLEOTIDE SEQUENCE</scope>
    <source>
        <strain evidence="2">CBS 314.62</strain>
    </source>
</reference>
<keyword evidence="1" id="KW-0812">Transmembrane</keyword>
<protein>
    <submittedName>
        <fullName evidence="2">Uncharacterized protein</fullName>
    </submittedName>
</protein>
<name>A0AAE0X2W1_9PEZI</name>
<keyword evidence="1" id="KW-0472">Membrane</keyword>
<proteinExistence type="predicted"/>
<evidence type="ECO:0000256" key="1">
    <source>
        <dbReference type="SAM" id="Phobius"/>
    </source>
</evidence>
<comment type="caution">
    <text evidence="2">The sequence shown here is derived from an EMBL/GenBank/DDBJ whole genome shotgun (WGS) entry which is preliminary data.</text>
</comment>
<dbReference type="EMBL" id="JAULSO010000004">
    <property type="protein sequence ID" value="KAK3683809.1"/>
    <property type="molecule type" value="Genomic_DNA"/>
</dbReference>
<feature type="transmembrane region" description="Helical" evidence="1">
    <location>
        <begin position="119"/>
        <end position="139"/>
    </location>
</feature>
<gene>
    <name evidence="2" type="ORF">B0T22DRAFT_261788</name>
</gene>
<evidence type="ECO:0000313" key="3">
    <source>
        <dbReference type="Proteomes" id="UP001270362"/>
    </source>
</evidence>
<evidence type="ECO:0000313" key="2">
    <source>
        <dbReference type="EMBL" id="KAK3683809.1"/>
    </source>
</evidence>